<keyword evidence="1" id="KW-0479">Metal-binding</keyword>
<dbReference type="InterPro" id="IPR032305">
    <property type="entry name" value="GTP-bd_M"/>
</dbReference>
<dbReference type="InterPro" id="IPR016496">
    <property type="entry name" value="GTPase_HflX"/>
</dbReference>
<dbReference type="Pfam" id="PF01926">
    <property type="entry name" value="MMR_HSR1"/>
    <property type="match status" value="1"/>
</dbReference>
<evidence type="ECO:0000256" key="1">
    <source>
        <dbReference type="ARBA" id="ARBA00022723"/>
    </source>
</evidence>
<sequence length="504" mass="56543">MAAVRRIHRCLGACTQSSQRAATPRRPLLTAPHHAAAVRAASPLQVRTFALSACRLRNTDDFGTGFTEEEEEEEDDEELIDDSEVEELFEQQAGIGEGQQRVFIVHPDVKWGSRKQYLTTAELMMAEAVGLVNTLDSWRVVDKIILSTKTPEKKRIFGKGNFQSLTEKIRQTAGITAVFVNVERLSPLSERELEEAWGVKVFDRYSVVLHIFRCNARTKEAKLQISLAEIPLLRSRLKNEIANLDQQGGGSRYIGGSGETLLEVQQRLLKEREMKIRAALEKLRKKRHLLRSQRKHKEFPTVSVLGYTNCGKTTLIKALTGDSGLQPRNQLFATLDVTVHAGQLPSHMTVLYVDTIGCLCCTDLLVHVRDISHPETVNQKVNVLNVLKNLQVPDRLMSSMIEVHNKIDLIDNYQLTEPNTLPISALEERGLDELKKAVEDVIVNSTGKHILDLKVHLSSPQLSWLYKQATVQDVQVNADEGSAVVKVIISTAAYGRYKKLFTGR</sequence>
<dbReference type="FunFam" id="3.40.50.11060:FF:000002">
    <property type="entry name" value="GTP binding protein 6 (putative)"/>
    <property type="match status" value="1"/>
</dbReference>
<dbReference type="GO" id="GO:0005525">
    <property type="term" value="F:GTP binding"/>
    <property type="evidence" value="ECO:0007669"/>
    <property type="project" value="UniProtKB-KW"/>
</dbReference>
<evidence type="ECO:0000256" key="2">
    <source>
        <dbReference type="ARBA" id="ARBA00022741"/>
    </source>
</evidence>
<dbReference type="GeneTree" id="ENSGT00390000001397"/>
<evidence type="ECO:0000259" key="5">
    <source>
        <dbReference type="PROSITE" id="PS51705"/>
    </source>
</evidence>
<dbReference type="GO" id="GO:0043022">
    <property type="term" value="F:ribosome binding"/>
    <property type="evidence" value="ECO:0007669"/>
    <property type="project" value="TreeGrafter"/>
</dbReference>
<keyword evidence="3" id="KW-0460">Magnesium</keyword>
<dbReference type="InterPro" id="IPR030394">
    <property type="entry name" value="G_HFLX_dom"/>
</dbReference>
<dbReference type="GO" id="GO:0046872">
    <property type="term" value="F:metal ion binding"/>
    <property type="evidence" value="ECO:0007669"/>
    <property type="project" value="UniProtKB-KW"/>
</dbReference>
<evidence type="ECO:0000313" key="6">
    <source>
        <dbReference type="Ensembl" id="ENSDLAP00005027274.2"/>
    </source>
</evidence>
<evidence type="ECO:0000256" key="4">
    <source>
        <dbReference type="ARBA" id="ARBA00023134"/>
    </source>
</evidence>
<dbReference type="InterPro" id="IPR042108">
    <property type="entry name" value="GTPase_HflX_N_sf"/>
</dbReference>
<dbReference type="AlphaFoldDB" id="A0A8C4F5K1"/>
<keyword evidence="2" id="KW-0547">Nucleotide-binding</keyword>
<reference evidence="6" key="1">
    <citation type="submission" date="2025-08" db="UniProtKB">
        <authorList>
            <consortium name="Ensembl"/>
        </authorList>
    </citation>
    <scope>IDENTIFICATION</scope>
</reference>
<reference evidence="6" key="2">
    <citation type="submission" date="2025-09" db="UniProtKB">
        <authorList>
            <consortium name="Ensembl"/>
        </authorList>
    </citation>
    <scope>IDENTIFICATION</scope>
</reference>
<gene>
    <name evidence="6" type="primary">gtpbp6</name>
</gene>
<dbReference type="Pfam" id="PF16360">
    <property type="entry name" value="GTP-bdg_M"/>
    <property type="match status" value="1"/>
</dbReference>
<dbReference type="PROSITE" id="PS51705">
    <property type="entry name" value="G_HFLX"/>
    <property type="match status" value="1"/>
</dbReference>
<dbReference type="GO" id="GO:0005737">
    <property type="term" value="C:cytoplasm"/>
    <property type="evidence" value="ECO:0007669"/>
    <property type="project" value="TreeGrafter"/>
</dbReference>
<dbReference type="Gene3D" id="3.40.50.300">
    <property type="entry name" value="P-loop containing nucleotide triphosphate hydrolases"/>
    <property type="match status" value="1"/>
</dbReference>
<dbReference type="Pfam" id="PF13167">
    <property type="entry name" value="GTP-bdg_N"/>
    <property type="match status" value="1"/>
</dbReference>
<keyword evidence="4" id="KW-0342">GTP-binding</keyword>
<accession>A0A8C4F5K1</accession>
<evidence type="ECO:0000256" key="3">
    <source>
        <dbReference type="ARBA" id="ARBA00022842"/>
    </source>
</evidence>
<name>A0A8C4F5K1_DICLA</name>
<feature type="domain" description="Hflx-type G" evidence="5">
    <location>
        <begin position="300"/>
        <end position="446"/>
    </location>
</feature>
<keyword evidence="7" id="KW-1185">Reference proteome</keyword>
<dbReference type="PANTHER" id="PTHR10229:SF0">
    <property type="entry name" value="GTP-BINDING PROTEIN 6-RELATED"/>
    <property type="match status" value="1"/>
</dbReference>
<protein>
    <submittedName>
        <fullName evidence="6">GTP binding protein 6 (putative)</fullName>
    </submittedName>
</protein>
<evidence type="ECO:0000313" key="7">
    <source>
        <dbReference type="Proteomes" id="UP000694389"/>
    </source>
</evidence>
<dbReference type="InterPro" id="IPR027417">
    <property type="entry name" value="P-loop_NTPase"/>
</dbReference>
<dbReference type="Proteomes" id="UP000694389">
    <property type="component" value="Unassembled WGS sequence"/>
</dbReference>
<dbReference type="PANTHER" id="PTHR10229">
    <property type="entry name" value="GTP-BINDING PROTEIN HFLX"/>
    <property type="match status" value="1"/>
</dbReference>
<organism evidence="6 7">
    <name type="scientific">Dicentrarchus labrax</name>
    <name type="common">European seabass</name>
    <name type="synonym">Morone labrax</name>
    <dbReference type="NCBI Taxonomy" id="13489"/>
    <lineage>
        <taxon>Eukaryota</taxon>
        <taxon>Metazoa</taxon>
        <taxon>Chordata</taxon>
        <taxon>Craniata</taxon>
        <taxon>Vertebrata</taxon>
        <taxon>Euteleostomi</taxon>
        <taxon>Actinopterygii</taxon>
        <taxon>Neopterygii</taxon>
        <taxon>Teleostei</taxon>
        <taxon>Neoteleostei</taxon>
        <taxon>Acanthomorphata</taxon>
        <taxon>Eupercaria</taxon>
        <taxon>Moronidae</taxon>
        <taxon>Dicentrarchus</taxon>
    </lineage>
</organism>
<proteinExistence type="predicted"/>
<dbReference type="SUPFAM" id="SSF52540">
    <property type="entry name" value="P-loop containing nucleoside triphosphate hydrolases"/>
    <property type="match status" value="1"/>
</dbReference>
<dbReference type="InterPro" id="IPR025121">
    <property type="entry name" value="GTPase_HflX_N"/>
</dbReference>
<dbReference type="CDD" id="cd01878">
    <property type="entry name" value="HflX"/>
    <property type="match status" value="1"/>
</dbReference>
<dbReference type="Gene3D" id="3.40.50.11060">
    <property type="entry name" value="GTPase HflX, N-terminal domain"/>
    <property type="match status" value="1"/>
</dbReference>
<dbReference type="InterPro" id="IPR006073">
    <property type="entry name" value="GTP-bd"/>
</dbReference>
<dbReference type="Ensembl" id="ENSDLAT00005029093.2">
    <property type="protein sequence ID" value="ENSDLAP00005027274.2"/>
    <property type="gene ID" value="ENSDLAG00005012163.2"/>
</dbReference>